<evidence type="ECO:0000313" key="22">
    <source>
        <dbReference type="Proteomes" id="UP000636709"/>
    </source>
</evidence>
<evidence type="ECO:0000256" key="9">
    <source>
        <dbReference type="ARBA" id="ARBA00022729"/>
    </source>
</evidence>
<dbReference type="GO" id="GO:0004674">
    <property type="term" value="F:protein serine/threonine kinase activity"/>
    <property type="evidence" value="ECO:0007669"/>
    <property type="project" value="UniProtKB-KW"/>
</dbReference>
<comment type="caution">
    <text evidence="21">The sequence shown here is derived from an EMBL/GenBank/DDBJ whole genome shotgun (WGS) entry which is preliminary data.</text>
</comment>
<evidence type="ECO:0000256" key="17">
    <source>
        <dbReference type="ARBA" id="ARBA00023180"/>
    </source>
</evidence>
<evidence type="ECO:0000256" key="10">
    <source>
        <dbReference type="ARBA" id="ARBA00022734"/>
    </source>
</evidence>
<dbReference type="SUPFAM" id="SSF49899">
    <property type="entry name" value="Concanavalin A-like lectins/glucanases"/>
    <property type="match status" value="2"/>
</dbReference>
<keyword evidence="13" id="KW-0067">ATP-binding</keyword>
<reference evidence="21" key="1">
    <citation type="submission" date="2020-07" db="EMBL/GenBank/DDBJ databases">
        <title>Genome sequence and genetic diversity analysis of an under-domesticated orphan crop, white fonio (Digitaria exilis).</title>
        <authorList>
            <person name="Bennetzen J.L."/>
            <person name="Chen S."/>
            <person name="Ma X."/>
            <person name="Wang X."/>
            <person name="Yssel A.E.J."/>
            <person name="Chaluvadi S.R."/>
            <person name="Johnson M."/>
            <person name="Gangashetty P."/>
            <person name="Hamidou F."/>
            <person name="Sanogo M.D."/>
            <person name="Zwaenepoel A."/>
            <person name="Wallace J."/>
            <person name="Van De Peer Y."/>
            <person name="Van Deynze A."/>
        </authorList>
    </citation>
    <scope>NUCLEOTIDE SEQUENCE</scope>
    <source>
        <tissue evidence="21">Leaves</tissue>
    </source>
</reference>
<evidence type="ECO:0000256" key="12">
    <source>
        <dbReference type="ARBA" id="ARBA00022777"/>
    </source>
</evidence>
<evidence type="ECO:0000256" key="4">
    <source>
        <dbReference type="ARBA" id="ARBA00010217"/>
    </source>
</evidence>
<dbReference type="EC" id="2.7.11.1" evidence="5"/>
<gene>
    <name evidence="21" type="ORF">HU200_018714</name>
</gene>
<feature type="domain" description="Legume lectin" evidence="20">
    <location>
        <begin position="37"/>
        <end position="276"/>
    </location>
</feature>
<dbReference type="EMBL" id="JACEFO010001629">
    <property type="protein sequence ID" value="KAF8728131.1"/>
    <property type="molecule type" value="Genomic_DNA"/>
</dbReference>
<evidence type="ECO:0000256" key="8">
    <source>
        <dbReference type="ARBA" id="ARBA00022692"/>
    </source>
</evidence>
<evidence type="ECO:0000256" key="6">
    <source>
        <dbReference type="ARBA" id="ARBA00022527"/>
    </source>
</evidence>
<evidence type="ECO:0000259" key="20">
    <source>
        <dbReference type="Pfam" id="PF00139"/>
    </source>
</evidence>
<dbReference type="Pfam" id="PF00139">
    <property type="entry name" value="Lectin_legB"/>
    <property type="match status" value="2"/>
</dbReference>
<proteinExistence type="inferred from homology"/>
<comment type="similarity">
    <text evidence="3">In the N-terminal section; belongs to the leguminous lectin family.</text>
</comment>
<protein>
    <recommendedName>
        <fullName evidence="5">non-specific serine/threonine protein kinase</fullName>
        <ecNumber evidence="5">2.7.11.1</ecNumber>
    </recommendedName>
</protein>
<dbReference type="InterPro" id="IPR050258">
    <property type="entry name" value="Leguminous_Lectin"/>
</dbReference>
<dbReference type="OrthoDB" id="782726at2759"/>
<evidence type="ECO:0000256" key="2">
    <source>
        <dbReference type="ARBA" id="ARBA00007606"/>
    </source>
</evidence>
<evidence type="ECO:0000256" key="15">
    <source>
        <dbReference type="ARBA" id="ARBA00023136"/>
    </source>
</evidence>
<dbReference type="GO" id="GO:0030246">
    <property type="term" value="F:carbohydrate binding"/>
    <property type="evidence" value="ECO:0007669"/>
    <property type="project" value="UniProtKB-KW"/>
</dbReference>
<comment type="similarity">
    <text evidence="2">Belongs to the leguminous lectin family.</text>
</comment>
<name>A0A835F4Y8_9POAL</name>
<keyword evidence="22" id="KW-1185">Reference proteome</keyword>
<keyword evidence="14 19" id="KW-1133">Transmembrane helix</keyword>
<evidence type="ECO:0000256" key="14">
    <source>
        <dbReference type="ARBA" id="ARBA00022989"/>
    </source>
</evidence>
<keyword evidence="17" id="KW-0325">Glycoprotein</keyword>
<dbReference type="Gramene" id="Dexi9B01G0027580.1">
    <property type="protein sequence ID" value="Dexi9B01G0027580.1:cds"/>
    <property type="gene ID" value="Dexi9B01G0027580"/>
</dbReference>
<dbReference type="Gene3D" id="2.60.120.200">
    <property type="match status" value="2"/>
</dbReference>
<dbReference type="AlphaFoldDB" id="A0A835F4Y8"/>
<dbReference type="FunFam" id="2.60.120.200:FF:000051">
    <property type="entry name" value="L-type lectin-domain containing receptor kinase V.9"/>
    <property type="match status" value="2"/>
</dbReference>
<evidence type="ECO:0000256" key="3">
    <source>
        <dbReference type="ARBA" id="ARBA00008536"/>
    </source>
</evidence>
<dbReference type="InterPro" id="IPR013320">
    <property type="entry name" value="ConA-like_dom_sf"/>
</dbReference>
<keyword evidence="16" id="KW-0675">Receptor</keyword>
<comment type="similarity">
    <text evidence="4">In the C-terminal section; belongs to the protein kinase superfamily. Ser/Thr protein kinase family.</text>
</comment>
<keyword evidence="8 19" id="KW-0812">Transmembrane</keyword>
<feature type="region of interest" description="Disordered" evidence="18">
    <location>
        <begin position="16"/>
        <end position="37"/>
    </location>
</feature>
<organism evidence="21 22">
    <name type="scientific">Digitaria exilis</name>
    <dbReference type="NCBI Taxonomy" id="1010633"/>
    <lineage>
        <taxon>Eukaryota</taxon>
        <taxon>Viridiplantae</taxon>
        <taxon>Streptophyta</taxon>
        <taxon>Embryophyta</taxon>
        <taxon>Tracheophyta</taxon>
        <taxon>Spermatophyta</taxon>
        <taxon>Magnoliopsida</taxon>
        <taxon>Liliopsida</taxon>
        <taxon>Poales</taxon>
        <taxon>Poaceae</taxon>
        <taxon>PACMAD clade</taxon>
        <taxon>Panicoideae</taxon>
        <taxon>Panicodae</taxon>
        <taxon>Paniceae</taxon>
        <taxon>Anthephorinae</taxon>
        <taxon>Digitaria</taxon>
    </lineage>
</organism>
<dbReference type="PANTHER" id="PTHR32401">
    <property type="entry name" value="CONCANAVALIN A-LIKE LECTIN FAMILY PROTEIN"/>
    <property type="match status" value="1"/>
</dbReference>
<dbReference type="CDD" id="cd06899">
    <property type="entry name" value="lectin_legume_LecRK_Arcelin_ConA"/>
    <property type="match status" value="2"/>
</dbReference>
<evidence type="ECO:0000256" key="16">
    <source>
        <dbReference type="ARBA" id="ARBA00023170"/>
    </source>
</evidence>
<keyword evidence="12" id="KW-0418">Kinase</keyword>
<evidence type="ECO:0000256" key="18">
    <source>
        <dbReference type="SAM" id="MobiDB-lite"/>
    </source>
</evidence>
<keyword evidence="11" id="KW-0547">Nucleotide-binding</keyword>
<sequence length="595" mass="63301">MLRNCKNLLGTITLSTCPAQAAPPPPPSSSSTPASRAGANVTLDGAAVVTPSGLVELTNGTLRQKAHATHPAPIRFRDDGTSARSFVFGIFCPDPDACGHGIVLFVAPPSYNLTAAFPSQYIGLVNATTNGDAGDHLFGVELYTDQNNEFRDIDGNHVGVGVDSLVSVSSASAGYYDDRGSGGFRNLTLASGEAMQVWVEYDGEDKRIDVTMAPLKMAKPSKPLISIAYDLSTVLTDVARVGFSSATGSFNSRHYVLGWSFAMDEPAPAIDISKLPKLPRFGPKHHAKLVEIVPPAATAVLIVAVGAVAILLVRRQLQYRELQEDWEDQFVFSGFAGANLTLDGTATITADGLLELTNGSVQLKGHAFLPAPMRFRSSPGSTVRSFSVSFVCHGIAFAVAPGTDFSSALAAQYMGLANIDDNGNTTNHLFAAEIDTMQNVEFQDMNNNHVGIAINGLHSVEAHAAGYCDDSTNGSFFHDMNLISGEVMQAWVDYDGESARIHVTIAPIGVTTRPVRPLVSATYNLSNVIKEPPYTGFSSATGPIDSRPYILGWSFAMEGLAPAIDVAKLPKLPRLALKPRSKVLEILLLIATAQH</sequence>
<feature type="transmembrane region" description="Helical" evidence="19">
    <location>
        <begin position="292"/>
        <end position="313"/>
    </location>
</feature>
<accession>A0A835F4Y8</accession>
<comment type="subcellular location">
    <subcellularLocation>
        <location evidence="1">Membrane</location>
        <topology evidence="1">Single-pass type I membrane protein</topology>
    </subcellularLocation>
</comment>
<dbReference type="GO" id="GO:0016020">
    <property type="term" value="C:membrane"/>
    <property type="evidence" value="ECO:0007669"/>
    <property type="project" value="UniProtKB-SubCell"/>
</dbReference>
<keyword evidence="6" id="KW-0723">Serine/threonine-protein kinase</keyword>
<evidence type="ECO:0000256" key="7">
    <source>
        <dbReference type="ARBA" id="ARBA00022679"/>
    </source>
</evidence>
<dbReference type="InterPro" id="IPR001220">
    <property type="entry name" value="Legume_lectin_dom"/>
</dbReference>
<feature type="domain" description="Legume lectin" evidence="20">
    <location>
        <begin position="328"/>
        <end position="570"/>
    </location>
</feature>
<dbReference type="Proteomes" id="UP000636709">
    <property type="component" value="Unassembled WGS sequence"/>
</dbReference>
<keyword evidence="10" id="KW-0430">Lectin</keyword>
<evidence type="ECO:0000256" key="1">
    <source>
        <dbReference type="ARBA" id="ARBA00004479"/>
    </source>
</evidence>
<dbReference type="PANTHER" id="PTHR32401:SF50">
    <property type="entry name" value="OS07G0133000 PROTEIN"/>
    <property type="match status" value="1"/>
</dbReference>
<evidence type="ECO:0000256" key="13">
    <source>
        <dbReference type="ARBA" id="ARBA00022840"/>
    </source>
</evidence>
<keyword evidence="7" id="KW-0808">Transferase</keyword>
<evidence type="ECO:0000256" key="11">
    <source>
        <dbReference type="ARBA" id="ARBA00022741"/>
    </source>
</evidence>
<evidence type="ECO:0000256" key="19">
    <source>
        <dbReference type="SAM" id="Phobius"/>
    </source>
</evidence>
<evidence type="ECO:0000313" key="21">
    <source>
        <dbReference type="EMBL" id="KAF8728131.1"/>
    </source>
</evidence>
<dbReference type="GO" id="GO:0005524">
    <property type="term" value="F:ATP binding"/>
    <property type="evidence" value="ECO:0007669"/>
    <property type="project" value="UniProtKB-KW"/>
</dbReference>
<keyword evidence="15 19" id="KW-0472">Membrane</keyword>
<keyword evidence="9" id="KW-0732">Signal</keyword>
<evidence type="ECO:0000256" key="5">
    <source>
        <dbReference type="ARBA" id="ARBA00012513"/>
    </source>
</evidence>